<dbReference type="Proteomes" id="UP000287336">
    <property type="component" value="Unassembled WGS sequence"/>
</dbReference>
<keyword evidence="1" id="KW-0812">Transmembrane</keyword>
<evidence type="ECO:0000256" key="1">
    <source>
        <dbReference type="SAM" id="Phobius"/>
    </source>
</evidence>
<name>A0A3S0YB38_9GAMM</name>
<proteinExistence type="predicted"/>
<evidence type="ECO:0000313" key="3">
    <source>
        <dbReference type="Proteomes" id="UP000287336"/>
    </source>
</evidence>
<feature type="transmembrane region" description="Helical" evidence="1">
    <location>
        <begin position="122"/>
        <end position="142"/>
    </location>
</feature>
<keyword evidence="1" id="KW-1133">Transmembrane helix</keyword>
<accession>A0A3S0YB38</accession>
<comment type="caution">
    <text evidence="2">The sequence shown here is derived from an EMBL/GenBank/DDBJ whole genome shotgun (WGS) entry which is preliminary data.</text>
</comment>
<keyword evidence="1" id="KW-0472">Membrane</keyword>
<organism evidence="2 3">
    <name type="scientific">Vreelandella andesensis</name>
    <dbReference type="NCBI Taxonomy" id="447567"/>
    <lineage>
        <taxon>Bacteria</taxon>
        <taxon>Pseudomonadati</taxon>
        <taxon>Pseudomonadota</taxon>
        <taxon>Gammaproteobacteria</taxon>
        <taxon>Oceanospirillales</taxon>
        <taxon>Halomonadaceae</taxon>
        <taxon>Vreelandella</taxon>
    </lineage>
</organism>
<dbReference type="AlphaFoldDB" id="A0A3S0YB38"/>
<protein>
    <submittedName>
        <fullName evidence="2">Uncharacterized protein</fullName>
    </submittedName>
</protein>
<gene>
    <name evidence="2" type="ORF">ELY33_00975</name>
</gene>
<reference evidence="2 3" key="1">
    <citation type="submission" date="2018-12" db="EMBL/GenBank/DDBJ databases">
        <title>three novel Halomonas strain isolated from plants.</title>
        <authorList>
            <person name="Sun C."/>
        </authorList>
    </citation>
    <scope>NUCLEOTIDE SEQUENCE [LARGE SCALE GENOMIC DNA]</scope>
    <source>
        <strain evidence="2 3">DSM 19434</strain>
    </source>
</reference>
<dbReference type="EMBL" id="RZHG01000002">
    <property type="protein sequence ID" value="RUR34783.1"/>
    <property type="molecule type" value="Genomic_DNA"/>
</dbReference>
<dbReference type="RefSeq" id="WP_126942587.1">
    <property type="nucleotide sequence ID" value="NZ_RZHG01000002.1"/>
</dbReference>
<keyword evidence="3" id="KW-1185">Reference proteome</keyword>
<sequence length="234" mass="27509">MPNRQRNWLESLIDKAQRFWPLSLLLMALTLLTKFESLQVWSEGLAFVVDRWRELMRLFWEFLVNFIRSLFKLPKLHIEHPIPEVLTFTSLFFTSIRAKSVTKHYLISFLEKICAHTTHEDFIYLILSFISVMLSIVAIGILFSNMDISILIFTFMLIGSKLLERFVNKSGSRNVVAYVRFFSFVEYLVTFWFITAGIVILGCALFVVAVFLELLVEYLGIIFTQFENFEQNKM</sequence>
<evidence type="ECO:0000313" key="2">
    <source>
        <dbReference type="EMBL" id="RUR34783.1"/>
    </source>
</evidence>
<feature type="transmembrane region" description="Helical" evidence="1">
    <location>
        <begin position="199"/>
        <end position="224"/>
    </location>
</feature>
<feature type="transmembrane region" description="Helical" evidence="1">
    <location>
        <begin position="148"/>
        <end position="163"/>
    </location>
</feature>